<dbReference type="EMBL" id="JAGTJQ010000001">
    <property type="protein sequence ID" value="KAH7039732.1"/>
    <property type="molecule type" value="Genomic_DNA"/>
</dbReference>
<organism evidence="2 3">
    <name type="scientific">Microdochium trichocladiopsis</name>
    <dbReference type="NCBI Taxonomy" id="1682393"/>
    <lineage>
        <taxon>Eukaryota</taxon>
        <taxon>Fungi</taxon>
        <taxon>Dikarya</taxon>
        <taxon>Ascomycota</taxon>
        <taxon>Pezizomycotina</taxon>
        <taxon>Sordariomycetes</taxon>
        <taxon>Xylariomycetidae</taxon>
        <taxon>Xylariales</taxon>
        <taxon>Microdochiaceae</taxon>
        <taxon>Microdochium</taxon>
    </lineage>
</organism>
<feature type="compositionally biased region" description="Acidic residues" evidence="1">
    <location>
        <begin position="514"/>
        <end position="524"/>
    </location>
</feature>
<protein>
    <submittedName>
        <fullName evidence="2">Uncharacterized protein</fullName>
    </submittedName>
</protein>
<dbReference type="GeneID" id="70191936"/>
<feature type="region of interest" description="Disordered" evidence="1">
    <location>
        <begin position="412"/>
        <end position="435"/>
    </location>
</feature>
<feature type="region of interest" description="Disordered" evidence="1">
    <location>
        <begin position="82"/>
        <end position="101"/>
    </location>
</feature>
<gene>
    <name evidence="2" type="ORF">B0I36DRAFT_426364</name>
</gene>
<sequence length="601" mass="66358">MGGRVGGRRRGCWLVVVVWAGEQSARYNAKGFRLHKDALSTFAQIRTKVPLIQVSPPSPSIDFRITADTSIAVSAPRPWCPIANHQPRPHGKQTDPKASRSSGVFSATPACLILGQLVCPAAGRRPANPNCQIRCHLGPRRCTYQYSHSVHEPFHPPLVAWCLFAAATAAMSLPIALQSVVFYVVSCTPYYNFRAHQRSKATAKKERAEKARIQGQYPEMYQHPDPFNTNPYWSEEIMIGPHIETRKYQSAASKNESQKRLASAGKDAHSIAGSSIHIGSTHIGSSPTVVPENETMSLSTSFSDDWNRKRYQREDEELWGHDISRAGHRLMDAIKQAGSSAGRRIEATLGMEPREITEEERREFYFAPKHPPVNDHHPPIVRQKPLHQDAHKWMLQPPPPAKFMEGKVPVSRTTSVASHVSRKTTSSDTPPLSRRMHEKAMEAKLMSGELPTDQDLAASRLSPTSAQRRSAAFSSGTLRGRSFSIESSEISEGFVVPARRSTRRTKRTRPVVTPDEDTSDDAEFFELKPSESFTASTTKVARRPKLETVASSESFGAPEELTLAENMKLTPSQTAETLVEATSESTALPAPKIMAATASSA</sequence>
<reference evidence="2" key="1">
    <citation type="journal article" date="2021" name="Nat. Commun.">
        <title>Genetic determinants of endophytism in the Arabidopsis root mycobiome.</title>
        <authorList>
            <person name="Mesny F."/>
            <person name="Miyauchi S."/>
            <person name="Thiergart T."/>
            <person name="Pickel B."/>
            <person name="Atanasova L."/>
            <person name="Karlsson M."/>
            <person name="Huettel B."/>
            <person name="Barry K.W."/>
            <person name="Haridas S."/>
            <person name="Chen C."/>
            <person name="Bauer D."/>
            <person name="Andreopoulos W."/>
            <person name="Pangilinan J."/>
            <person name="LaButti K."/>
            <person name="Riley R."/>
            <person name="Lipzen A."/>
            <person name="Clum A."/>
            <person name="Drula E."/>
            <person name="Henrissat B."/>
            <person name="Kohler A."/>
            <person name="Grigoriev I.V."/>
            <person name="Martin F.M."/>
            <person name="Hacquard S."/>
        </authorList>
    </citation>
    <scope>NUCLEOTIDE SEQUENCE</scope>
    <source>
        <strain evidence="2">MPI-CAGE-CH-0230</strain>
    </source>
</reference>
<dbReference type="OrthoDB" id="506431at2759"/>
<evidence type="ECO:0000313" key="3">
    <source>
        <dbReference type="Proteomes" id="UP000756346"/>
    </source>
</evidence>
<dbReference type="AlphaFoldDB" id="A0A9P9BVH1"/>
<dbReference type="Proteomes" id="UP000756346">
    <property type="component" value="Unassembled WGS sequence"/>
</dbReference>
<name>A0A9P9BVH1_9PEZI</name>
<proteinExistence type="predicted"/>
<evidence type="ECO:0000313" key="2">
    <source>
        <dbReference type="EMBL" id="KAH7039732.1"/>
    </source>
</evidence>
<dbReference type="RefSeq" id="XP_046017787.1">
    <property type="nucleotide sequence ID" value="XM_046162390.1"/>
</dbReference>
<keyword evidence="3" id="KW-1185">Reference proteome</keyword>
<accession>A0A9P9BVH1</accession>
<evidence type="ECO:0000256" key="1">
    <source>
        <dbReference type="SAM" id="MobiDB-lite"/>
    </source>
</evidence>
<comment type="caution">
    <text evidence="2">The sequence shown here is derived from an EMBL/GenBank/DDBJ whole genome shotgun (WGS) entry which is preliminary data.</text>
</comment>
<feature type="compositionally biased region" description="Polar residues" evidence="1">
    <location>
        <begin position="412"/>
        <end position="430"/>
    </location>
</feature>
<feature type="region of interest" description="Disordered" evidence="1">
    <location>
        <begin position="248"/>
        <end position="268"/>
    </location>
</feature>
<feature type="region of interest" description="Disordered" evidence="1">
    <location>
        <begin position="504"/>
        <end position="525"/>
    </location>
</feature>